<name>A0A382TTE4_9ZZZZ</name>
<evidence type="ECO:0000313" key="3">
    <source>
        <dbReference type="EMBL" id="SVD25012.1"/>
    </source>
</evidence>
<dbReference type="EMBL" id="UINC01138829">
    <property type="protein sequence ID" value="SVD25012.1"/>
    <property type="molecule type" value="Genomic_DNA"/>
</dbReference>
<dbReference type="AlphaFoldDB" id="A0A382TTE4"/>
<accession>A0A382TTE4</accession>
<proteinExistence type="inferred from homology"/>
<dbReference type="InterPro" id="IPR001509">
    <property type="entry name" value="Epimerase_deHydtase"/>
</dbReference>
<dbReference type="PANTHER" id="PTHR43000">
    <property type="entry name" value="DTDP-D-GLUCOSE 4,6-DEHYDRATASE-RELATED"/>
    <property type="match status" value="1"/>
</dbReference>
<dbReference type="InterPro" id="IPR036291">
    <property type="entry name" value="NAD(P)-bd_dom_sf"/>
</dbReference>
<feature type="domain" description="NAD-dependent epimerase/dehydratase" evidence="2">
    <location>
        <begin position="16"/>
        <end position="205"/>
    </location>
</feature>
<gene>
    <name evidence="3" type="ORF">METZ01_LOCUS377866</name>
</gene>
<evidence type="ECO:0000259" key="2">
    <source>
        <dbReference type="Pfam" id="PF01370"/>
    </source>
</evidence>
<evidence type="ECO:0000256" key="1">
    <source>
        <dbReference type="ARBA" id="ARBA00007637"/>
    </source>
</evidence>
<reference evidence="3" key="1">
    <citation type="submission" date="2018-05" db="EMBL/GenBank/DDBJ databases">
        <authorList>
            <person name="Lanie J.A."/>
            <person name="Ng W.-L."/>
            <person name="Kazmierczak K.M."/>
            <person name="Andrzejewski T.M."/>
            <person name="Davidsen T.M."/>
            <person name="Wayne K.J."/>
            <person name="Tettelin H."/>
            <person name="Glass J.I."/>
            <person name="Rusch D."/>
            <person name="Podicherti R."/>
            <person name="Tsui H.-C.T."/>
            <person name="Winkler M.E."/>
        </authorList>
    </citation>
    <scope>NUCLEOTIDE SEQUENCE</scope>
</reference>
<comment type="similarity">
    <text evidence="1">Belongs to the NAD(P)-dependent epimerase/dehydratase family.</text>
</comment>
<dbReference type="Gene3D" id="3.40.50.720">
    <property type="entry name" value="NAD(P)-binding Rossmann-like Domain"/>
    <property type="match status" value="1"/>
</dbReference>
<organism evidence="3">
    <name type="scientific">marine metagenome</name>
    <dbReference type="NCBI Taxonomy" id="408172"/>
    <lineage>
        <taxon>unclassified sequences</taxon>
        <taxon>metagenomes</taxon>
        <taxon>ecological metagenomes</taxon>
    </lineage>
</organism>
<dbReference type="Pfam" id="PF01370">
    <property type="entry name" value="Epimerase"/>
    <property type="match status" value="1"/>
</dbReference>
<sequence length="294" mass="31765">VVEDTRRMSLVMSPDEIARVQYIEGDITDGASFTRTAGHLGISHIIHLAGLQVPVCREDPIKGAMVNVIGTLNVLETARELKGQVQRIVYASSGAVYGMEEGYGSGLVSNDAILKPLTHYGVFKQCNEGNARVAYLDHGIVSIGLRPWTVYGPGRDFGLTSDPTKAVKAAMLGREFVINYGGRNNMQYVADTAEIFIRCTQADYEGAEAFSIRGDVVTIDEVIASIESVIPESAGLVTHTTTEIPIAADLDGSRLENDIGEIAHTPLDDGIRSTYEIFKSCHEMGNLDLSDLDA</sequence>
<protein>
    <recommendedName>
        <fullName evidence="2">NAD-dependent epimerase/dehydratase domain-containing protein</fullName>
    </recommendedName>
</protein>
<feature type="non-terminal residue" evidence="3">
    <location>
        <position position="1"/>
    </location>
</feature>
<dbReference type="SUPFAM" id="SSF51735">
    <property type="entry name" value="NAD(P)-binding Rossmann-fold domains"/>
    <property type="match status" value="1"/>
</dbReference>